<keyword evidence="3" id="KW-1185">Reference proteome</keyword>
<evidence type="ECO:0000256" key="1">
    <source>
        <dbReference type="SAM" id="Phobius"/>
    </source>
</evidence>
<name>A0A5C1YFQ6_9MICO</name>
<keyword evidence="1" id="KW-0812">Transmembrane</keyword>
<dbReference type="OrthoDB" id="4476615at2"/>
<dbReference type="EMBL" id="CP043505">
    <property type="protein sequence ID" value="QEO15016.1"/>
    <property type="molecule type" value="Genomic_DNA"/>
</dbReference>
<sequence length="251" mass="27175">MPFERHDGSPLDALRLDQRPPDGFRFDLVEGFAYVDPVTGDRLTVPGAGEASGLRGSDLASVPTALWSFIASYGRQSAPALLHDHRSLVASELARTDRPAALAQRRRDDRVFRTALREQRVPLLRAWLMWAWVSADREREFNGWLGRLFLLQGILGALAVVAAVVLAWWSPWWLLLAAVPAVAAAAWGRLAPLQLVLAYGTGLLGPLVIGQVVLLLPFRLVEALVELVTGGDPGGVVRPTVAGSGEDQGLP</sequence>
<dbReference type="Pfam" id="PF07087">
    <property type="entry name" value="DUF1353"/>
    <property type="match status" value="1"/>
</dbReference>
<dbReference type="RefSeq" id="WP_149161035.1">
    <property type="nucleotide sequence ID" value="NZ_CP043505.1"/>
</dbReference>
<gene>
    <name evidence="2" type="ORF">FLP10_11765</name>
</gene>
<dbReference type="InterPro" id="IPR010767">
    <property type="entry name" value="Phage_CGC-2007_Cje0229"/>
</dbReference>
<dbReference type="KEGG" id="ail:FLP10_11765"/>
<feature type="transmembrane region" description="Helical" evidence="1">
    <location>
        <begin position="172"/>
        <end position="190"/>
    </location>
</feature>
<feature type="transmembrane region" description="Helical" evidence="1">
    <location>
        <begin position="144"/>
        <end position="166"/>
    </location>
</feature>
<keyword evidence="1" id="KW-1133">Transmembrane helix</keyword>
<keyword evidence="1" id="KW-0472">Membrane</keyword>
<evidence type="ECO:0000313" key="3">
    <source>
        <dbReference type="Proteomes" id="UP000324678"/>
    </source>
</evidence>
<feature type="transmembrane region" description="Helical" evidence="1">
    <location>
        <begin position="197"/>
        <end position="218"/>
    </location>
</feature>
<dbReference type="Proteomes" id="UP000324678">
    <property type="component" value="Chromosome"/>
</dbReference>
<evidence type="ECO:0000313" key="2">
    <source>
        <dbReference type="EMBL" id="QEO15016.1"/>
    </source>
</evidence>
<dbReference type="AlphaFoldDB" id="A0A5C1YFQ6"/>
<accession>A0A5C1YFQ6</accession>
<protein>
    <submittedName>
        <fullName evidence="2">DUF1353 domain-containing protein</fullName>
    </submittedName>
</protein>
<reference evidence="2 3" key="1">
    <citation type="submission" date="2019-09" db="EMBL/GenBank/DDBJ databases">
        <title>Genome sequencing of strain KACC 19306.</title>
        <authorList>
            <person name="Heo J."/>
            <person name="Kim S.-J."/>
            <person name="Kim J.-S."/>
            <person name="Hong S.-B."/>
            <person name="Kwon S.-W."/>
        </authorList>
    </citation>
    <scope>NUCLEOTIDE SEQUENCE [LARGE SCALE GENOMIC DNA]</scope>
    <source>
        <strain evidence="2 3">KACC 19306</strain>
    </source>
</reference>
<proteinExistence type="predicted"/>
<organism evidence="2 3">
    <name type="scientific">Agromyces intestinalis</name>
    <dbReference type="NCBI Taxonomy" id="2592652"/>
    <lineage>
        <taxon>Bacteria</taxon>
        <taxon>Bacillati</taxon>
        <taxon>Actinomycetota</taxon>
        <taxon>Actinomycetes</taxon>
        <taxon>Micrococcales</taxon>
        <taxon>Microbacteriaceae</taxon>
        <taxon>Agromyces</taxon>
    </lineage>
</organism>